<dbReference type="EMBL" id="OA564584">
    <property type="protein sequence ID" value="CAD7194847.1"/>
    <property type="molecule type" value="Genomic_DNA"/>
</dbReference>
<accession>A0A7R8Z3Q7</accession>
<evidence type="ECO:0000313" key="2">
    <source>
        <dbReference type="EMBL" id="CAD7194847.1"/>
    </source>
</evidence>
<gene>
    <name evidence="2" type="ORF">TDIB3V08_LOCUS1259</name>
</gene>
<evidence type="ECO:0000256" key="1">
    <source>
        <dbReference type="SAM" id="MobiDB-lite"/>
    </source>
</evidence>
<feature type="region of interest" description="Disordered" evidence="1">
    <location>
        <begin position="221"/>
        <end position="246"/>
    </location>
</feature>
<sequence length="262" mass="29047">MALTNMKVAEELGRLNLEEVNPHLRGGRVANNLGKNTPSSPDRDSNLDLPDLGSLAQHETSALANYATELGYSWKLTTLRDLGYRGSFGYSHLTVLLRSFHHDAFFRYNSKELDVPLTSDIFLPMSKILFLRCGGGTIEEGDVTIVDRILGHRLQRRSLRNDVQYSQIAKDGNEQDVFRAVGDTDMHDWGPGLLDVKPHVILHDRLISDAALGKMPVKTEHSYSLSSSDGDSIPDSPLSVDNSMDGEKFNFSGNGKFEIFAP</sequence>
<dbReference type="AlphaFoldDB" id="A0A7R8Z3Q7"/>
<reference evidence="2" key="1">
    <citation type="submission" date="2020-11" db="EMBL/GenBank/DDBJ databases">
        <authorList>
            <person name="Tran Van P."/>
        </authorList>
    </citation>
    <scope>NUCLEOTIDE SEQUENCE</scope>
</reference>
<protein>
    <submittedName>
        <fullName evidence="2">Uncharacterized protein</fullName>
    </submittedName>
</protein>
<feature type="region of interest" description="Disordered" evidence="1">
    <location>
        <begin position="26"/>
        <end position="51"/>
    </location>
</feature>
<feature type="compositionally biased region" description="Low complexity" evidence="1">
    <location>
        <begin position="222"/>
        <end position="239"/>
    </location>
</feature>
<organism evidence="2">
    <name type="scientific">Timema douglasi</name>
    <name type="common">Walking stick</name>
    <dbReference type="NCBI Taxonomy" id="61478"/>
    <lineage>
        <taxon>Eukaryota</taxon>
        <taxon>Metazoa</taxon>
        <taxon>Ecdysozoa</taxon>
        <taxon>Arthropoda</taxon>
        <taxon>Hexapoda</taxon>
        <taxon>Insecta</taxon>
        <taxon>Pterygota</taxon>
        <taxon>Neoptera</taxon>
        <taxon>Polyneoptera</taxon>
        <taxon>Phasmatodea</taxon>
        <taxon>Timematodea</taxon>
        <taxon>Timematoidea</taxon>
        <taxon>Timematidae</taxon>
        <taxon>Timema</taxon>
    </lineage>
</organism>
<name>A0A7R8Z3Q7_TIMDO</name>
<proteinExistence type="predicted"/>